<dbReference type="Pfam" id="PF00708">
    <property type="entry name" value="Acylphosphatase"/>
    <property type="match status" value="1"/>
</dbReference>
<dbReference type="EMBL" id="MFEN01000058">
    <property type="protein sequence ID" value="OGE82946.1"/>
    <property type="molecule type" value="Genomic_DNA"/>
</dbReference>
<protein>
    <recommendedName>
        <fullName evidence="2">Acylphosphatase-like domain-containing protein</fullName>
    </recommendedName>
</protein>
<name>A0A1F5NZ98_9BACT</name>
<dbReference type="SUPFAM" id="SSF54975">
    <property type="entry name" value="Acylphosphatase/BLUF domain-like"/>
    <property type="match status" value="1"/>
</dbReference>
<evidence type="ECO:0000259" key="2">
    <source>
        <dbReference type="Pfam" id="PF00708"/>
    </source>
</evidence>
<evidence type="ECO:0000313" key="3">
    <source>
        <dbReference type="EMBL" id="OGE82946.1"/>
    </source>
</evidence>
<dbReference type="AlphaFoldDB" id="A0A1F5NZ98"/>
<proteinExistence type="predicted"/>
<sequence length="71" mass="8081">MMELFLKISGRVHGVGFRYQTKKQAMELGSHRLGAQRPGRHCGDFSARRETGPGKIRCLGERRRPRSDQQG</sequence>
<dbReference type="InterPro" id="IPR036046">
    <property type="entry name" value="Acylphosphatase-like_dom_sf"/>
</dbReference>
<accession>A0A1F5NZ98</accession>
<dbReference type="Proteomes" id="UP000176339">
    <property type="component" value="Unassembled WGS sequence"/>
</dbReference>
<evidence type="ECO:0000313" key="4">
    <source>
        <dbReference type="Proteomes" id="UP000176339"/>
    </source>
</evidence>
<reference evidence="3 4" key="1">
    <citation type="journal article" date="2016" name="Nat. Commun.">
        <title>Thousands of microbial genomes shed light on interconnected biogeochemical processes in an aquifer system.</title>
        <authorList>
            <person name="Anantharaman K."/>
            <person name="Brown C.T."/>
            <person name="Hug L.A."/>
            <person name="Sharon I."/>
            <person name="Castelle C.J."/>
            <person name="Probst A.J."/>
            <person name="Thomas B.C."/>
            <person name="Singh A."/>
            <person name="Wilkins M.J."/>
            <person name="Karaoz U."/>
            <person name="Brodie E.L."/>
            <person name="Williams K.H."/>
            <person name="Hubbard S.S."/>
            <person name="Banfield J.F."/>
        </authorList>
    </citation>
    <scope>NUCLEOTIDE SEQUENCE [LARGE SCALE GENOMIC DNA]</scope>
</reference>
<feature type="compositionally biased region" description="Basic and acidic residues" evidence="1">
    <location>
        <begin position="41"/>
        <end position="62"/>
    </location>
</feature>
<comment type="caution">
    <text evidence="3">The sequence shown here is derived from an EMBL/GenBank/DDBJ whole genome shotgun (WGS) entry which is preliminary data.</text>
</comment>
<organism evidence="3 4">
    <name type="scientific">Candidatus Doudnabacteria bacterium RIFCSPHIGHO2_01_FULL_49_9</name>
    <dbReference type="NCBI Taxonomy" id="1817827"/>
    <lineage>
        <taxon>Bacteria</taxon>
        <taxon>Candidatus Doudnaibacteriota</taxon>
    </lineage>
</organism>
<dbReference type="Gene3D" id="3.30.70.100">
    <property type="match status" value="1"/>
</dbReference>
<evidence type="ECO:0000256" key="1">
    <source>
        <dbReference type="SAM" id="MobiDB-lite"/>
    </source>
</evidence>
<dbReference type="InterPro" id="IPR001792">
    <property type="entry name" value="Acylphosphatase-like_dom"/>
</dbReference>
<gene>
    <name evidence="3" type="ORF">A2846_02185</name>
</gene>
<feature type="region of interest" description="Disordered" evidence="1">
    <location>
        <begin position="30"/>
        <end position="71"/>
    </location>
</feature>
<feature type="domain" description="Acylphosphatase-like" evidence="2">
    <location>
        <begin position="6"/>
        <end position="29"/>
    </location>
</feature>